<reference evidence="6" key="1">
    <citation type="submission" date="2022-12" db="EMBL/GenBank/DDBJ databases">
        <authorList>
            <person name="Petersen C."/>
        </authorList>
    </citation>
    <scope>NUCLEOTIDE SEQUENCE</scope>
    <source>
        <strain evidence="6">IBT 35675</strain>
    </source>
</reference>
<dbReference type="Pfam" id="PF01565">
    <property type="entry name" value="FAD_binding_4"/>
    <property type="match status" value="1"/>
</dbReference>
<dbReference type="InterPro" id="IPR012951">
    <property type="entry name" value="BBE"/>
</dbReference>
<feature type="domain" description="FAD-binding PCMH-type" evidence="5">
    <location>
        <begin position="43"/>
        <end position="214"/>
    </location>
</feature>
<organism evidence="6 7">
    <name type="scientific">Penicillium brevicompactum</name>
    <dbReference type="NCBI Taxonomy" id="5074"/>
    <lineage>
        <taxon>Eukaryota</taxon>
        <taxon>Fungi</taxon>
        <taxon>Dikarya</taxon>
        <taxon>Ascomycota</taxon>
        <taxon>Pezizomycotina</taxon>
        <taxon>Eurotiomycetes</taxon>
        <taxon>Eurotiomycetidae</taxon>
        <taxon>Eurotiales</taxon>
        <taxon>Aspergillaceae</taxon>
        <taxon>Penicillium</taxon>
    </lineage>
</organism>
<dbReference type="Gene3D" id="3.30.465.10">
    <property type="match status" value="1"/>
</dbReference>
<protein>
    <recommendedName>
        <fullName evidence="5">FAD-binding PCMH-type domain-containing protein</fullName>
    </recommendedName>
</protein>
<dbReference type="GO" id="GO:0016491">
    <property type="term" value="F:oxidoreductase activity"/>
    <property type="evidence" value="ECO:0007669"/>
    <property type="project" value="UniProtKB-KW"/>
</dbReference>
<dbReference type="Proteomes" id="UP001148299">
    <property type="component" value="Unassembled WGS sequence"/>
</dbReference>
<comment type="similarity">
    <text evidence="1">Belongs to the oxygen-dependent FAD-linked oxidoreductase family.</text>
</comment>
<dbReference type="InterPro" id="IPR050416">
    <property type="entry name" value="FAD-linked_Oxidoreductase"/>
</dbReference>
<dbReference type="Gene3D" id="3.40.462.20">
    <property type="match status" value="1"/>
</dbReference>
<sequence length="452" mass="49922">MGNSNSLPGRSCFLSAVGNNTDLVDFRGDILYEIRGLPSYNLACPVLPSVITYPKTTQQVAEIVRCAAESNYKVQAYSGGHSYGNYGLGGVDGHVVVDLKNFQDFDMDPNTYVATIGAGTHLGDVQDRLLHSGGRAMAHGSCLQVGVGGHFTIGGLGLMSRQWGTSLDHVVEAEVVLANSSVVTASDTQNQDVQGGVLDRVKLFLDWQSLIAKPNLTRSYSSQLTIFQDGILILSSFFGTEEEFRDFQQENNLPFQSMGNVAYITSWLSLIAHTAEDYLIQIFGSLLTSFYSKSVSFTADQLFDEHALVALFTYLDSAPKGTEAWWIIFNLEAGATNDVPMDATAYVHRDAVMWMQSYAVVGFEPPSYIAKRFLNRLHDVILGNRPPGPLRSYPGYVDPFMKNGQMAYWGTNLPRLQDIKTRIDPKDIFHNPQSVAVNPANKSTVRRERWTL</sequence>
<dbReference type="InterPro" id="IPR016169">
    <property type="entry name" value="FAD-bd_PCMH_sub2"/>
</dbReference>
<dbReference type="GO" id="GO:0071949">
    <property type="term" value="F:FAD binding"/>
    <property type="evidence" value="ECO:0007669"/>
    <property type="project" value="InterPro"/>
</dbReference>
<evidence type="ECO:0000256" key="1">
    <source>
        <dbReference type="ARBA" id="ARBA00005466"/>
    </source>
</evidence>
<keyword evidence="4" id="KW-0560">Oxidoreductase</keyword>
<reference evidence="6" key="2">
    <citation type="journal article" date="2023" name="IMA Fungus">
        <title>Comparative genomic study of the Penicillium genus elucidates a diverse pangenome and 15 lateral gene transfer events.</title>
        <authorList>
            <person name="Petersen C."/>
            <person name="Sorensen T."/>
            <person name="Nielsen M.R."/>
            <person name="Sondergaard T.E."/>
            <person name="Sorensen J.L."/>
            <person name="Fitzpatrick D.A."/>
            <person name="Frisvad J.C."/>
            <person name="Nielsen K.L."/>
        </authorList>
    </citation>
    <scope>NUCLEOTIDE SEQUENCE</scope>
    <source>
        <strain evidence="6">IBT 35675</strain>
    </source>
</reference>
<evidence type="ECO:0000256" key="4">
    <source>
        <dbReference type="ARBA" id="ARBA00023002"/>
    </source>
</evidence>
<evidence type="ECO:0000313" key="6">
    <source>
        <dbReference type="EMBL" id="KAJ5362577.1"/>
    </source>
</evidence>
<gene>
    <name evidence="6" type="ORF">N7541_003421</name>
</gene>
<keyword evidence="2" id="KW-0285">Flavoprotein</keyword>
<name>A0A9W9UYW4_PENBR</name>
<dbReference type="InterPro" id="IPR006094">
    <property type="entry name" value="Oxid_FAD_bind_N"/>
</dbReference>
<keyword evidence="3" id="KW-0274">FAD</keyword>
<comment type="caution">
    <text evidence="6">The sequence shown here is derived from an EMBL/GenBank/DDBJ whole genome shotgun (WGS) entry which is preliminary data.</text>
</comment>
<accession>A0A9W9UYW4</accession>
<keyword evidence="7" id="KW-1185">Reference proteome</keyword>
<dbReference type="SUPFAM" id="SSF56176">
    <property type="entry name" value="FAD-binding/transporter-associated domain-like"/>
    <property type="match status" value="1"/>
</dbReference>
<dbReference type="Pfam" id="PF08031">
    <property type="entry name" value="BBE"/>
    <property type="match status" value="1"/>
</dbReference>
<dbReference type="PANTHER" id="PTHR42973:SF17">
    <property type="entry name" value="OXIDASE, PUTATIVE (AFU_ORTHOLOGUE AFUA_6G14340)-RELATED"/>
    <property type="match status" value="1"/>
</dbReference>
<dbReference type="InterPro" id="IPR036318">
    <property type="entry name" value="FAD-bd_PCMH-like_sf"/>
</dbReference>
<dbReference type="InterPro" id="IPR016166">
    <property type="entry name" value="FAD-bd_PCMH"/>
</dbReference>
<evidence type="ECO:0000313" key="7">
    <source>
        <dbReference type="Proteomes" id="UP001148299"/>
    </source>
</evidence>
<dbReference type="PROSITE" id="PS51387">
    <property type="entry name" value="FAD_PCMH"/>
    <property type="match status" value="1"/>
</dbReference>
<dbReference type="PANTHER" id="PTHR42973">
    <property type="entry name" value="BINDING OXIDOREDUCTASE, PUTATIVE (AFU_ORTHOLOGUE AFUA_1G17690)-RELATED"/>
    <property type="match status" value="1"/>
</dbReference>
<dbReference type="EMBL" id="JAPZBR010000002">
    <property type="protein sequence ID" value="KAJ5362577.1"/>
    <property type="molecule type" value="Genomic_DNA"/>
</dbReference>
<evidence type="ECO:0000256" key="3">
    <source>
        <dbReference type="ARBA" id="ARBA00022827"/>
    </source>
</evidence>
<proteinExistence type="inferred from homology"/>
<evidence type="ECO:0000259" key="5">
    <source>
        <dbReference type="PROSITE" id="PS51387"/>
    </source>
</evidence>
<evidence type="ECO:0000256" key="2">
    <source>
        <dbReference type="ARBA" id="ARBA00022630"/>
    </source>
</evidence>
<dbReference type="AlphaFoldDB" id="A0A9W9UYW4"/>